<feature type="transmembrane region" description="Helical" evidence="2">
    <location>
        <begin position="154"/>
        <end position="173"/>
    </location>
</feature>
<accession>A0A7W7MGE0</accession>
<feature type="transmembrane region" description="Helical" evidence="2">
    <location>
        <begin position="207"/>
        <end position="229"/>
    </location>
</feature>
<evidence type="ECO:0000256" key="2">
    <source>
        <dbReference type="SAM" id="Phobius"/>
    </source>
</evidence>
<reference evidence="3 4" key="1">
    <citation type="submission" date="2020-08" db="EMBL/GenBank/DDBJ databases">
        <title>Sequencing the genomes of 1000 actinobacteria strains.</title>
        <authorList>
            <person name="Klenk H.-P."/>
        </authorList>
    </citation>
    <scope>NUCLEOTIDE SEQUENCE [LARGE SCALE GENOMIC DNA]</scope>
    <source>
        <strain evidence="3 4">DSM 43150</strain>
    </source>
</reference>
<keyword evidence="2" id="KW-0472">Membrane</keyword>
<feature type="region of interest" description="Disordered" evidence="1">
    <location>
        <begin position="247"/>
        <end position="270"/>
    </location>
</feature>
<feature type="compositionally biased region" description="Polar residues" evidence="1">
    <location>
        <begin position="247"/>
        <end position="258"/>
    </location>
</feature>
<protein>
    <submittedName>
        <fullName evidence="3">Uncharacterized protein</fullName>
    </submittedName>
</protein>
<evidence type="ECO:0000256" key="1">
    <source>
        <dbReference type="SAM" id="MobiDB-lite"/>
    </source>
</evidence>
<proteinExistence type="predicted"/>
<organism evidence="3 4">
    <name type="scientific">Actinoplanes lobatus</name>
    <dbReference type="NCBI Taxonomy" id="113568"/>
    <lineage>
        <taxon>Bacteria</taxon>
        <taxon>Bacillati</taxon>
        <taxon>Actinomycetota</taxon>
        <taxon>Actinomycetes</taxon>
        <taxon>Micromonosporales</taxon>
        <taxon>Micromonosporaceae</taxon>
        <taxon>Actinoplanes</taxon>
    </lineage>
</organism>
<dbReference type="Proteomes" id="UP000590511">
    <property type="component" value="Unassembled WGS sequence"/>
</dbReference>
<sequence>MSTESGKAMFSLAQYEAVMGEIETGTKTFEAKLAEVIPAADSVSSQWYVNHVLAELLQWIARKTVEVGTEILNFIRDVLKGATAPIFMFMDAYKWTDFKAAANGVSADVTTQNLVIDNSDWSGKGHEAYLGAAAAQSAAAGRIGSVAKSVSDNLMLCAGAGLAFYVVVAGVIAKLIVEVAAATAAISSAVFSAVGAMIFLESGAVNTMAIATAVGALAAFLGTQVNALITLHGEAVDPTSFPNGVWPNSNSAQYNDGTVNDGDADWSLKD</sequence>
<feature type="transmembrane region" description="Helical" evidence="2">
    <location>
        <begin position="179"/>
        <end position="200"/>
    </location>
</feature>
<name>A0A7W7MGE0_9ACTN</name>
<dbReference type="EMBL" id="JACHNC010000001">
    <property type="protein sequence ID" value="MBB4749191.1"/>
    <property type="molecule type" value="Genomic_DNA"/>
</dbReference>
<keyword evidence="2" id="KW-1133">Transmembrane helix</keyword>
<dbReference type="RefSeq" id="WP_229807110.1">
    <property type="nucleotide sequence ID" value="NZ_BOMP01000157.1"/>
</dbReference>
<keyword evidence="2" id="KW-0812">Transmembrane</keyword>
<evidence type="ECO:0000313" key="3">
    <source>
        <dbReference type="EMBL" id="MBB4749191.1"/>
    </source>
</evidence>
<gene>
    <name evidence="3" type="ORF">BJ964_003352</name>
</gene>
<comment type="caution">
    <text evidence="3">The sequence shown here is derived from an EMBL/GenBank/DDBJ whole genome shotgun (WGS) entry which is preliminary data.</text>
</comment>
<dbReference type="AlphaFoldDB" id="A0A7W7MGE0"/>
<evidence type="ECO:0000313" key="4">
    <source>
        <dbReference type="Proteomes" id="UP000590511"/>
    </source>
</evidence>